<reference evidence="1" key="1">
    <citation type="journal article" date="2014" name="Front. Microbiol.">
        <title>High frequency of phylogenetically diverse reductive dehalogenase-homologous genes in deep subseafloor sedimentary metagenomes.</title>
        <authorList>
            <person name="Kawai M."/>
            <person name="Futagami T."/>
            <person name="Toyoda A."/>
            <person name="Takaki Y."/>
            <person name="Nishi S."/>
            <person name="Hori S."/>
            <person name="Arai W."/>
            <person name="Tsubouchi T."/>
            <person name="Morono Y."/>
            <person name="Uchiyama I."/>
            <person name="Ito T."/>
            <person name="Fujiyama A."/>
            <person name="Inagaki F."/>
            <person name="Takami H."/>
        </authorList>
    </citation>
    <scope>NUCLEOTIDE SEQUENCE</scope>
    <source>
        <strain evidence="1">Expedition CK06-06</strain>
    </source>
</reference>
<protein>
    <submittedName>
        <fullName evidence="1">Uncharacterized protein</fullName>
    </submittedName>
</protein>
<dbReference type="AlphaFoldDB" id="X0VF15"/>
<gene>
    <name evidence="1" type="ORF">S01H1_22119</name>
</gene>
<dbReference type="EMBL" id="BARS01012413">
    <property type="protein sequence ID" value="GAF99130.1"/>
    <property type="molecule type" value="Genomic_DNA"/>
</dbReference>
<comment type="caution">
    <text evidence="1">The sequence shown here is derived from an EMBL/GenBank/DDBJ whole genome shotgun (WGS) entry which is preliminary data.</text>
</comment>
<name>X0VF15_9ZZZZ</name>
<feature type="non-terminal residue" evidence="1">
    <location>
        <position position="1"/>
    </location>
</feature>
<evidence type="ECO:0000313" key="1">
    <source>
        <dbReference type="EMBL" id="GAF99130.1"/>
    </source>
</evidence>
<proteinExistence type="predicted"/>
<accession>X0VF15</accession>
<organism evidence="1">
    <name type="scientific">marine sediment metagenome</name>
    <dbReference type="NCBI Taxonomy" id="412755"/>
    <lineage>
        <taxon>unclassified sequences</taxon>
        <taxon>metagenomes</taxon>
        <taxon>ecological metagenomes</taxon>
    </lineage>
</organism>
<sequence length="60" mass="6894">EGLMGEGLTIQSMINAMLLANPYEVEYFIGLVDAYRQSTWNRPFNKEFFAALARGFAEWD</sequence>